<dbReference type="RefSeq" id="WP_204631149.1">
    <property type="nucleotide sequence ID" value="NZ_BSOC01000003.1"/>
</dbReference>
<evidence type="ECO:0000313" key="1">
    <source>
        <dbReference type="EMBL" id="MBM7129531.1"/>
    </source>
</evidence>
<proteinExistence type="predicted"/>
<accession>A0ABS2KED7</accession>
<reference evidence="1" key="1">
    <citation type="submission" date="2020-10" db="EMBL/GenBank/DDBJ databases">
        <title>Phylogeny of dyella-like bacteria.</title>
        <authorList>
            <person name="Fu J."/>
        </authorList>
    </citation>
    <scope>NUCLEOTIDE SEQUENCE</scope>
    <source>
        <strain evidence="1">DHON07</strain>
    </source>
</reference>
<gene>
    <name evidence="1" type="ORF">ISS99_08345</name>
</gene>
<comment type="caution">
    <text evidence="1">The sequence shown here is derived from an EMBL/GenBank/DDBJ whole genome shotgun (WGS) entry which is preliminary data.</text>
</comment>
<protein>
    <recommendedName>
        <fullName evidence="3">RES domain-containing protein</fullName>
    </recommendedName>
</protein>
<keyword evidence="2" id="KW-1185">Reference proteome</keyword>
<organism evidence="1 2">
    <name type="scientific">Dyella mobilis</name>
    <dbReference type="NCBI Taxonomy" id="1849582"/>
    <lineage>
        <taxon>Bacteria</taxon>
        <taxon>Pseudomonadati</taxon>
        <taxon>Pseudomonadota</taxon>
        <taxon>Gammaproteobacteria</taxon>
        <taxon>Lysobacterales</taxon>
        <taxon>Rhodanobacteraceae</taxon>
        <taxon>Dyella</taxon>
    </lineage>
</organism>
<dbReference type="EMBL" id="JADIKF010000038">
    <property type="protein sequence ID" value="MBM7129531.1"/>
    <property type="molecule type" value="Genomic_DNA"/>
</dbReference>
<name>A0ABS2KED7_9GAMM</name>
<evidence type="ECO:0000313" key="2">
    <source>
        <dbReference type="Proteomes" id="UP001430193"/>
    </source>
</evidence>
<dbReference type="Proteomes" id="UP001430193">
    <property type="component" value="Unassembled WGS sequence"/>
</dbReference>
<evidence type="ECO:0008006" key="3">
    <source>
        <dbReference type="Google" id="ProtNLM"/>
    </source>
</evidence>
<sequence length="152" mass="17349">MARDSIEKIDDWPQPSTVGEASINACRSPYLISYATRDARLAVIEIHQCHYLVYGHPNDESLHGHPLFKSGLDYYSIHRIRNSSLIEMLEMRNAVHPMHSKARFLADMDHYLVTFQDATLEFVARVNEKFPLTVHIFNDAAHAEASLGRNVT</sequence>